<dbReference type="OrthoDB" id="47476at2"/>
<gene>
    <name evidence="5" type="primary">rpmI</name>
    <name evidence="8" type="ORF">DL897_01795</name>
</gene>
<keyword evidence="3 5" id="KW-0687">Ribonucleoprotein</keyword>
<dbReference type="RefSeq" id="WP_113657416.1">
    <property type="nucleotide sequence ID" value="NZ_KZ845663.1"/>
</dbReference>
<dbReference type="InterPro" id="IPR021137">
    <property type="entry name" value="Ribosomal_bL35-like"/>
</dbReference>
<proteinExistence type="inferred from homology"/>
<dbReference type="PANTHER" id="PTHR33343">
    <property type="entry name" value="54S RIBOSOMAL PROTEIN BL35M"/>
    <property type="match status" value="1"/>
</dbReference>
<dbReference type="Gene3D" id="4.10.410.60">
    <property type="match status" value="1"/>
</dbReference>
<dbReference type="HAMAP" id="MF_00514">
    <property type="entry name" value="Ribosomal_bL35"/>
    <property type="match status" value="1"/>
</dbReference>
<dbReference type="Pfam" id="PF01632">
    <property type="entry name" value="Ribosomal_L35p"/>
    <property type="match status" value="1"/>
</dbReference>
<evidence type="ECO:0000256" key="2">
    <source>
        <dbReference type="ARBA" id="ARBA00022980"/>
    </source>
</evidence>
<dbReference type="FunFam" id="4.10.410.60:FF:000001">
    <property type="entry name" value="50S ribosomal protein L35"/>
    <property type="match status" value="1"/>
</dbReference>
<comment type="caution">
    <text evidence="8">The sequence shown here is derived from an EMBL/GenBank/DDBJ whole genome shotgun (WGS) entry which is preliminary data.</text>
</comment>
<name>A0A364K941_9BACL</name>
<evidence type="ECO:0000256" key="1">
    <source>
        <dbReference type="ARBA" id="ARBA00006598"/>
    </source>
</evidence>
<dbReference type="InterPro" id="IPR001706">
    <property type="entry name" value="Ribosomal_bL35"/>
</dbReference>
<dbReference type="PROSITE" id="PS00936">
    <property type="entry name" value="RIBOSOMAL_L35"/>
    <property type="match status" value="1"/>
</dbReference>
<dbReference type="NCBIfam" id="TIGR00001">
    <property type="entry name" value="rpmI_bact"/>
    <property type="match status" value="1"/>
</dbReference>
<dbReference type="SUPFAM" id="SSF143034">
    <property type="entry name" value="L35p-like"/>
    <property type="match status" value="1"/>
</dbReference>
<evidence type="ECO:0000313" key="8">
    <source>
        <dbReference type="EMBL" id="RAL26811.1"/>
    </source>
</evidence>
<evidence type="ECO:0000256" key="4">
    <source>
        <dbReference type="ARBA" id="ARBA00071664"/>
    </source>
</evidence>
<dbReference type="PRINTS" id="PR00064">
    <property type="entry name" value="RIBOSOMALL35"/>
</dbReference>
<reference evidence="8 9" key="2">
    <citation type="submission" date="2018-06" db="EMBL/GenBank/DDBJ databases">
        <authorList>
            <person name="Zhirakovskaya E."/>
        </authorList>
    </citation>
    <scope>NUCLEOTIDE SEQUENCE [LARGE SCALE GENOMIC DNA]</scope>
    <source>
        <strain evidence="8 9">FBKL4.011</strain>
    </source>
</reference>
<protein>
    <recommendedName>
        <fullName evidence="4 5">Large ribosomal subunit protein bL35</fullName>
    </recommendedName>
</protein>
<dbReference type="GO" id="GO:0006412">
    <property type="term" value="P:translation"/>
    <property type="evidence" value="ECO:0007669"/>
    <property type="project" value="UniProtKB-UniRule"/>
</dbReference>
<comment type="similarity">
    <text evidence="1 5 6">Belongs to the bacterial ribosomal protein bL35 family.</text>
</comment>
<evidence type="ECO:0000313" key="9">
    <source>
        <dbReference type="Proteomes" id="UP000251213"/>
    </source>
</evidence>
<dbReference type="InterPro" id="IPR037229">
    <property type="entry name" value="Ribosomal_bL35_sf"/>
</dbReference>
<dbReference type="PANTHER" id="PTHR33343:SF1">
    <property type="entry name" value="LARGE RIBOSOMAL SUBUNIT PROTEIN BL35M"/>
    <property type="match status" value="1"/>
</dbReference>
<keyword evidence="9" id="KW-1185">Reference proteome</keyword>
<organism evidence="8 9">
    <name type="scientific">Thermoflavimicrobium daqui</name>
    <dbReference type="NCBI Taxonomy" id="2137476"/>
    <lineage>
        <taxon>Bacteria</taxon>
        <taxon>Bacillati</taxon>
        <taxon>Bacillota</taxon>
        <taxon>Bacilli</taxon>
        <taxon>Bacillales</taxon>
        <taxon>Thermoactinomycetaceae</taxon>
        <taxon>Thermoflavimicrobium</taxon>
    </lineage>
</organism>
<evidence type="ECO:0000256" key="6">
    <source>
        <dbReference type="RuleBase" id="RU000568"/>
    </source>
</evidence>
<dbReference type="InterPro" id="IPR018265">
    <property type="entry name" value="Ribosomal_bL35_CS"/>
</dbReference>
<dbReference type="GO" id="GO:0022625">
    <property type="term" value="C:cytosolic large ribosomal subunit"/>
    <property type="evidence" value="ECO:0007669"/>
    <property type="project" value="TreeGrafter"/>
</dbReference>
<evidence type="ECO:0000256" key="7">
    <source>
        <dbReference type="SAM" id="MobiDB-lite"/>
    </source>
</evidence>
<dbReference type="GO" id="GO:0003735">
    <property type="term" value="F:structural constituent of ribosome"/>
    <property type="evidence" value="ECO:0007669"/>
    <property type="project" value="InterPro"/>
</dbReference>
<accession>A0A364K941</accession>
<sequence>MPKMKTKSAAAKRFKKTGTGKIKRSHAFTNHMFEGKSMKRKRKLRKSAIMHKGDVKRIQQLITYK</sequence>
<evidence type="ECO:0000256" key="3">
    <source>
        <dbReference type="ARBA" id="ARBA00023274"/>
    </source>
</evidence>
<keyword evidence="2 5" id="KW-0689">Ribosomal protein</keyword>
<reference evidence="8 9" key="1">
    <citation type="submission" date="2018-06" db="EMBL/GenBank/DDBJ databases">
        <title>Thermoflavimicrobium daqus sp. nov., a thermophilic microbe isolated from Moutai-flavour Daqu.</title>
        <authorList>
            <person name="Wang X."/>
            <person name="Zhou H."/>
        </authorList>
    </citation>
    <scope>NUCLEOTIDE SEQUENCE [LARGE SCALE GENOMIC DNA]</scope>
    <source>
        <strain evidence="8 9">FBKL4.011</strain>
    </source>
</reference>
<dbReference type="AlphaFoldDB" id="A0A364K941"/>
<evidence type="ECO:0000256" key="5">
    <source>
        <dbReference type="HAMAP-Rule" id="MF_00514"/>
    </source>
</evidence>
<dbReference type="Proteomes" id="UP000251213">
    <property type="component" value="Unassembled WGS sequence"/>
</dbReference>
<dbReference type="EMBL" id="QJKK01000001">
    <property type="protein sequence ID" value="RAL26811.1"/>
    <property type="molecule type" value="Genomic_DNA"/>
</dbReference>
<feature type="region of interest" description="Disordered" evidence="7">
    <location>
        <begin position="1"/>
        <end position="25"/>
    </location>
</feature>